<dbReference type="GO" id="GO:0008168">
    <property type="term" value="F:methyltransferase activity"/>
    <property type="evidence" value="ECO:0007669"/>
    <property type="project" value="UniProtKB-KW"/>
</dbReference>
<keyword evidence="7" id="KW-1185">Reference proteome</keyword>
<feature type="domain" description="Ribosomal RNA large subunit methyltransferase K/L-like methyltransferase" evidence="3">
    <location>
        <begin position="238"/>
        <end position="450"/>
    </location>
</feature>
<dbReference type="EnsemblPlants" id="Pp3c20_15630V3.2">
    <property type="protein sequence ID" value="Pp3c20_15630V3.2"/>
    <property type="gene ID" value="Pp3c20_15630"/>
</dbReference>
<dbReference type="InterPro" id="IPR000241">
    <property type="entry name" value="RlmKL-like_Mtase"/>
</dbReference>
<gene>
    <name evidence="5" type="ORF">PHYPA_025162</name>
</gene>
<evidence type="ECO:0000313" key="6">
    <source>
        <dbReference type="EnsemblPlants" id="Pp3c20_15630V3.1"/>
    </source>
</evidence>
<reference evidence="6" key="3">
    <citation type="submission" date="2020-12" db="UniProtKB">
        <authorList>
            <consortium name="EnsemblPlants"/>
        </authorList>
    </citation>
    <scope>IDENTIFICATION</scope>
</reference>
<dbReference type="EMBL" id="ABEU02000020">
    <property type="protein sequence ID" value="PNR33219.1"/>
    <property type="molecule type" value="Genomic_DNA"/>
</dbReference>
<dbReference type="PROSITE" id="PS01261">
    <property type="entry name" value="UPF0020"/>
    <property type="match status" value="1"/>
</dbReference>
<accession>A0A2K1IVB4</accession>
<dbReference type="PANTHER" id="PTHR47313">
    <property type="entry name" value="RIBOSOMAL RNA LARGE SUBUNIT METHYLTRANSFERASE K/L"/>
    <property type="match status" value="1"/>
</dbReference>
<dbReference type="AlphaFoldDB" id="A0A2K1IVB4"/>
<evidence type="ECO:0000313" key="7">
    <source>
        <dbReference type="Proteomes" id="UP000006727"/>
    </source>
</evidence>
<reference evidence="5 7" key="2">
    <citation type="journal article" date="2018" name="Plant J.">
        <title>The Physcomitrella patens chromosome-scale assembly reveals moss genome structure and evolution.</title>
        <authorList>
            <person name="Lang D."/>
            <person name="Ullrich K.K."/>
            <person name="Murat F."/>
            <person name="Fuchs J."/>
            <person name="Jenkins J."/>
            <person name="Haas F.B."/>
            <person name="Piednoel M."/>
            <person name="Gundlach H."/>
            <person name="Van Bel M."/>
            <person name="Meyberg R."/>
            <person name="Vives C."/>
            <person name="Morata J."/>
            <person name="Symeonidi A."/>
            <person name="Hiss M."/>
            <person name="Muchero W."/>
            <person name="Kamisugi Y."/>
            <person name="Saleh O."/>
            <person name="Blanc G."/>
            <person name="Decker E.L."/>
            <person name="van Gessel N."/>
            <person name="Grimwood J."/>
            <person name="Hayes R.D."/>
            <person name="Graham S.W."/>
            <person name="Gunter L.E."/>
            <person name="McDaniel S.F."/>
            <person name="Hoernstein S.N.W."/>
            <person name="Larsson A."/>
            <person name="Li F.W."/>
            <person name="Perroud P.F."/>
            <person name="Phillips J."/>
            <person name="Ranjan P."/>
            <person name="Rokshar D.S."/>
            <person name="Rothfels C.J."/>
            <person name="Schneider L."/>
            <person name="Shu S."/>
            <person name="Stevenson D.W."/>
            <person name="Thummler F."/>
            <person name="Tillich M."/>
            <person name="Villarreal Aguilar J.C."/>
            <person name="Widiez T."/>
            <person name="Wong G.K."/>
            <person name="Wymore A."/>
            <person name="Zhang Y."/>
            <person name="Zimmer A.D."/>
            <person name="Quatrano R.S."/>
            <person name="Mayer K.F.X."/>
            <person name="Goodstein D."/>
            <person name="Casacuberta J.M."/>
            <person name="Vandepoele K."/>
            <person name="Reski R."/>
            <person name="Cuming A.C."/>
            <person name="Tuskan G.A."/>
            <person name="Maumus F."/>
            <person name="Salse J."/>
            <person name="Schmutz J."/>
            <person name="Rensing S.A."/>
        </authorList>
    </citation>
    <scope>NUCLEOTIDE SEQUENCE [LARGE SCALE GENOMIC DNA]</scope>
    <source>
        <strain evidence="6 7">cv. Gransden 2004</strain>
    </source>
</reference>
<evidence type="ECO:0000313" key="5">
    <source>
        <dbReference type="EMBL" id="PNR33219.1"/>
    </source>
</evidence>
<evidence type="ECO:0000256" key="2">
    <source>
        <dbReference type="ARBA" id="ARBA00022679"/>
    </source>
</evidence>
<dbReference type="InParanoid" id="A0A2K1IVB4"/>
<feature type="domain" description="RlmL ferredoxin-like" evidence="4">
    <location>
        <begin position="47"/>
        <end position="103"/>
    </location>
</feature>
<proteinExistence type="predicted"/>
<keyword evidence="1" id="KW-0489">Methyltransferase</keyword>
<organism evidence="5">
    <name type="scientific">Physcomitrium patens</name>
    <name type="common">Spreading-leaved earth moss</name>
    <name type="synonym">Physcomitrella patens</name>
    <dbReference type="NCBI Taxonomy" id="3218"/>
    <lineage>
        <taxon>Eukaryota</taxon>
        <taxon>Viridiplantae</taxon>
        <taxon>Streptophyta</taxon>
        <taxon>Embryophyta</taxon>
        <taxon>Bryophyta</taxon>
        <taxon>Bryophytina</taxon>
        <taxon>Bryopsida</taxon>
        <taxon>Funariidae</taxon>
        <taxon>Funariales</taxon>
        <taxon>Funariaceae</taxon>
        <taxon>Physcomitrium</taxon>
    </lineage>
</organism>
<dbReference type="CDD" id="cd11715">
    <property type="entry name" value="THUMP_AdoMetMT"/>
    <property type="match status" value="1"/>
</dbReference>
<dbReference type="Pfam" id="PF22020">
    <property type="entry name" value="RlmL_1st"/>
    <property type="match status" value="1"/>
</dbReference>
<dbReference type="InterPro" id="IPR054170">
    <property type="entry name" value="RlmL_1st"/>
</dbReference>
<dbReference type="Pfam" id="PF01170">
    <property type="entry name" value="UPF0020"/>
    <property type="match status" value="1"/>
</dbReference>
<keyword evidence="2" id="KW-0808">Transferase</keyword>
<evidence type="ECO:0000259" key="3">
    <source>
        <dbReference type="Pfam" id="PF01170"/>
    </source>
</evidence>
<dbReference type="Gene3D" id="3.40.50.150">
    <property type="entry name" value="Vaccinia Virus protein VP39"/>
    <property type="match status" value="1"/>
</dbReference>
<dbReference type="PaxDb" id="3218-PP1S44_61V6.1"/>
<dbReference type="Gramene" id="Pp3c20_15630V3.1">
    <property type="protein sequence ID" value="Pp3c20_15630V3.1"/>
    <property type="gene ID" value="Pp3c20_15630"/>
</dbReference>
<sequence length="513" mass="57105">MPRKVAISLVKFGKPLSREPGWQLRALQNGLGEQSPDAGASGNLQSFYATCEKGLEQILAAELSSPLINASQVETDSGGVFFRGTQSTGYNANLWLRTGDRVLCELARCLLPQGKSRFDLLYEFVREAADWPLLLVDDSAPLARTLQSETAERLPNRYKFKKFIVQIRLSNWKSTKDQNYVSASVSNAIWDALRDSCVGQWPAPAEREDLTAVPLFLDVNEDTAFLYRDMSGVSLHRRGYRDVIDKTKPNEGLAAAILTLAGWNHNVHGFGAANKNDSGKDRVLLDPFCGTGTILIEAALMAYEIAPGLFRPHWPFQTWHDYDPRAWTECRDAAASVQALPVSGARLIGNDMNDGAITRCKRAARAAGVLHLLELSSETSRHYKPPVIPSLVVTNPSCSAPLTYSSLRGEDERLLTLWLGFGQLLKSQCRGADVYVLSENDWLAHAMHMVPDSKWDLQPNKQWRGNHTGRKTDKIFGSQERKLLHFHVQSRYARGDPLTKIPFSSLSPKTPML</sequence>
<dbReference type="PANTHER" id="PTHR47313:SF1">
    <property type="entry name" value="RIBOSOMAL RNA LARGE SUBUNIT METHYLTRANSFERASE K_L"/>
    <property type="match status" value="1"/>
</dbReference>
<protein>
    <submittedName>
        <fullName evidence="5 6">Uncharacterized protein</fullName>
    </submittedName>
</protein>
<dbReference type="STRING" id="3218.A0A2K1IVB4"/>
<dbReference type="Gramene" id="Pp3c20_15630V3.2">
    <property type="protein sequence ID" value="Pp3c20_15630V3.2"/>
    <property type="gene ID" value="Pp3c20_15630"/>
</dbReference>
<dbReference type="InterPro" id="IPR053943">
    <property type="entry name" value="RlmKL-like_Mtase_CS"/>
</dbReference>
<dbReference type="EnsemblPlants" id="Pp3c20_15630V3.1">
    <property type="protein sequence ID" value="Pp3c20_15630V3.1"/>
    <property type="gene ID" value="Pp3c20_15630"/>
</dbReference>
<dbReference type="GO" id="GO:0043527">
    <property type="term" value="C:tRNA methyltransferase complex"/>
    <property type="evidence" value="ECO:0007669"/>
    <property type="project" value="UniProtKB-ARBA"/>
</dbReference>
<name>A0A2K1IVB4_PHYPA</name>
<dbReference type="InterPro" id="IPR029063">
    <property type="entry name" value="SAM-dependent_MTases_sf"/>
</dbReference>
<evidence type="ECO:0000259" key="4">
    <source>
        <dbReference type="Pfam" id="PF22020"/>
    </source>
</evidence>
<reference evidence="5 7" key="1">
    <citation type="journal article" date="2008" name="Science">
        <title>The Physcomitrella genome reveals evolutionary insights into the conquest of land by plants.</title>
        <authorList>
            <person name="Rensing S."/>
            <person name="Lang D."/>
            <person name="Zimmer A."/>
            <person name="Terry A."/>
            <person name="Salamov A."/>
            <person name="Shapiro H."/>
            <person name="Nishiyama T."/>
            <person name="Perroud P.-F."/>
            <person name="Lindquist E."/>
            <person name="Kamisugi Y."/>
            <person name="Tanahashi T."/>
            <person name="Sakakibara K."/>
            <person name="Fujita T."/>
            <person name="Oishi K."/>
            <person name="Shin-I T."/>
            <person name="Kuroki Y."/>
            <person name="Toyoda A."/>
            <person name="Suzuki Y."/>
            <person name="Hashimoto A."/>
            <person name="Yamaguchi K."/>
            <person name="Sugano A."/>
            <person name="Kohara Y."/>
            <person name="Fujiyama A."/>
            <person name="Anterola A."/>
            <person name="Aoki S."/>
            <person name="Ashton N."/>
            <person name="Barbazuk W.B."/>
            <person name="Barker E."/>
            <person name="Bennetzen J."/>
            <person name="Bezanilla M."/>
            <person name="Blankenship R."/>
            <person name="Cho S.H."/>
            <person name="Dutcher S."/>
            <person name="Estelle M."/>
            <person name="Fawcett J.A."/>
            <person name="Gundlach H."/>
            <person name="Hanada K."/>
            <person name="Heyl A."/>
            <person name="Hicks K.A."/>
            <person name="Hugh J."/>
            <person name="Lohr M."/>
            <person name="Mayer K."/>
            <person name="Melkozernov A."/>
            <person name="Murata T."/>
            <person name="Nelson D."/>
            <person name="Pils B."/>
            <person name="Prigge M."/>
            <person name="Reiss B."/>
            <person name="Renner T."/>
            <person name="Rombauts S."/>
            <person name="Rushton P."/>
            <person name="Sanderfoot A."/>
            <person name="Schween G."/>
            <person name="Shiu S.-H."/>
            <person name="Stueber K."/>
            <person name="Theodoulou F.L."/>
            <person name="Tu H."/>
            <person name="Van de Peer Y."/>
            <person name="Verrier P.J."/>
            <person name="Waters E."/>
            <person name="Wood A."/>
            <person name="Yang L."/>
            <person name="Cove D."/>
            <person name="Cuming A."/>
            <person name="Hasebe M."/>
            <person name="Lucas S."/>
            <person name="Mishler D.B."/>
            <person name="Reski R."/>
            <person name="Grigoriev I."/>
            <person name="Quatrano R.S."/>
            <person name="Boore J.L."/>
        </authorList>
    </citation>
    <scope>NUCLEOTIDE SEQUENCE [LARGE SCALE GENOMIC DNA]</scope>
    <source>
        <strain evidence="6 7">cv. Gransden 2004</strain>
    </source>
</reference>
<dbReference type="GO" id="GO:0032259">
    <property type="term" value="P:methylation"/>
    <property type="evidence" value="ECO:0007669"/>
    <property type="project" value="UniProtKB-KW"/>
</dbReference>
<dbReference type="SUPFAM" id="SSF53335">
    <property type="entry name" value="S-adenosyl-L-methionine-dependent methyltransferases"/>
    <property type="match status" value="1"/>
</dbReference>
<dbReference type="Gene3D" id="3.30.2130.30">
    <property type="match status" value="1"/>
</dbReference>
<dbReference type="Proteomes" id="UP000006727">
    <property type="component" value="Chromosome 20"/>
</dbReference>
<evidence type="ECO:0000256" key="1">
    <source>
        <dbReference type="ARBA" id="ARBA00022603"/>
    </source>
</evidence>